<evidence type="ECO:0000313" key="16">
    <source>
        <dbReference type="Proteomes" id="UP000886883"/>
    </source>
</evidence>
<evidence type="ECO:0000256" key="11">
    <source>
        <dbReference type="ARBA" id="ARBA00031088"/>
    </source>
</evidence>
<comment type="catalytic activity">
    <reaction evidence="12">
        <text>cytidine(967) in 16S rRNA + S-adenosyl-L-methionine = 5-methylcytidine(967) in 16S rRNA + S-adenosyl-L-homocysteine + H(+)</text>
        <dbReference type="Rhea" id="RHEA:42748"/>
        <dbReference type="Rhea" id="RHEA-COMP:10219"/>
        <dbReference type="Rhea" id="RHEA-COMP:10220"/>
        <dbReference type="ChEBI" id="CHEBI:15378"/>
        <dbReference type="ChEBI" id="CHEBI:57856"/>
        <dbReference type="ChEBI" id="CHEBI:59789"/>
        <dbReference type="ChEBI" id="CHEBI:74483"/>
        <dbReference type="ChEBI" id="CHEBI:82748"/>
        <dbReference type="EC" id="2.1.1.176"/>
    </reaction>
</comment>
<reference evidence="15" key="2">
    <citation type="submission" date="2021-04" db="EMBL/GenBank/DDBJ databases">
        <authorList>
            <person name="Gilroy R."/>
        </authorList>
    </citation>
    <scope>NUCLEOTIDE SEQUENCE</scope>
    <source>
        <strain evidence="15">USAMLcec3-2134</strain>
    </source>
</reference>
<dbReference type="InterPro" id="IPR006027">
    <property type="entry name" value="NusB_RsmB_TIM44"/>
</dbReference>
<evidence type="ECO:0000256" key="12">
    <source>
        <dbReference type="ARBA" id="ARBA00047283"/>
    </source>
</evidence>
<dbReference type="GO" id="GO:0008649">
    <property type="term" value="F:rRNA methyltransferase activity"/>
    <property type="evidence" value="ECO:0007669"/>
    <property type="project" value="InterPro"/>
</dbReference>
<dbReference type="AlphaFoldDB" id="A0A9D2SCD6"/>
<dbReference type="InterPro" id="IPR004573">
    <property type="entry name" value="rRNA_ssu_MeTfrase_B"/>
</dbReference>
<dbReference type="NCBIfam" id="NF011494">
    <property type="entry name" value="PRK14902.1"/>
    <property type="match status" value="1"/>
</dbReference>
<dbReference type="NCBIfam" id="TIGR00563">
    <property type="entry name" value="rsmB"/>
    <property type="match status" value="1"/>
</dbReference>
<feature type="active site" description="Nucleophile" evidence="13">
    <location>
        <position position="385"/>
    </location>
</feature>
<protein>
    <recommendedName>
        <fullName evidence="3">16S rRNA (cytosine(967)-C(5))-methyltransferase</fullName>
        <ecNumber evidence="3">2.1.1.176</ecNumber>
    </recommendedName>
    <alternativeName>
        <fullName evidence="10">16S rRNA m5C967 methyltransferase</fullName>
    </alternativeName>
    <alternativeName>
        <fullName evidence="11">rRNA (cytosine-C(5)-)-methyltransferase RsmB</fullName>
    </alternativeName>
</protein>
<dbReference type="PRINTS" id="PR02008">
    <property type="entry name" value="RCMTFAMILY"/>
</dbReference>
<comment type="subcellular location">
    <subcellularLocation>
        <location evidence="2">Cytoplasm</location>
    </subcellularLocation>
</comment>
<sequence>MDVRQTALEIFLEAEKTGAFAENLLRGALEKYDYVAPAQKALLKRLTEETLERLLTLDFCLDSVSSVKVERMKPLIRWLLRLSACQILFLESVPDHAACSEAVRLAKQKGFARLSGFVNGVLRGLIRKKDGFVWPDADKEPVKALSVAYSMPEWIVSLWEGQYGRERTESMLKALLIPRPVTVRFRTDVSQSLIRETLERFRERGIAVGRHPVCPKAWTLRGCDGVASLPGFPEGLFYVQDASSMLAVEAAGISPGMKVIDLCAAPGGKALLAAEKAGETGSVLAGDVSERKTALIWENASRMGCKNLEIRVWDARRAQPGLAGSADVVLADLPCSGLGVLGRKKEIRYRVKPEDLDSLQRLQREILAASADYVKPGGVLLYSTCTVNRGENEETVRFLTEEFPFETESLDPFLPECLHGRETREGTRQLFCGEFDTDGFFMARLRRKR</sequence>
<dbReference type="Pfam" id="PF01189">
    <property type="entry name" value="Methyltr_RsmB-F"/>
    <property type="match status" value="1"/>
</dbReference>
<evidence type="ECO:0000256" key="7">
    <source>
        <dbReference type="ARBA" id="ARBA00022679"/>
    </source>
</evidence>
<dbReference type="Gene3D" id="3.40.50.150">
    <property type="entry name" value="Vaccinia Virus protein VP39"/>
    <property type="match status" value="1"/>
</dbReference>
<evidence type="ECO:0000313" key="15">
    <source>
        <dbReference type="EMBL" id="HJB90619.1"/>
    </source>
</evidence>
<evidence type="ECO:0000256" key="4">
    <source>
        <dbReference type="ARBA" id="ARBA00022490"/>
    </source>
</evidence>
<evidence type="ECO:0000256" key="2">
    <source>
        <dbReference type="ARBA" id="ARBA00004496"/>
    </source>
</evidence>
<keyword evidence="5" id="KW-0698">rRNA processing</keyword>
<evidence type="ECO:0000256" key="6">
    <source>
        <dbReference type="ARBA" id="ARBA00022603"/>
    </source>
</evidence>
<dbReference type="InterPro" id="IPR035926">
    <property type="entry name" value="NusB-like_sf"/>
</dbReference>
<dbReference type="Proteomes" id="UP000886883">
    <property type="component" value="Unassembled WGS sequence"/>
</dbReference>
<evidence type="ECO:0000256" key="3">
    <source>
        <dbReference type="ARBA" id="ARBA00012140"/>
    </source>
</evidence>
<evidence type="ECO:0000256" key="1">
    <source>
        <dbReference type="ARBA" id="ARBA00002724"/>
    </source>
</evidence>
<keyword evidence="4" id="KW-0963">Cytoplasm</keyword>
<dbReference type="CDD" id="cd02440">
    <property type="entry name" value="AdoMet_MTases"/>
    <property type="match status" value="1"/>
</dbReference>
<evidence type="ECO:0000259" key="14">
    <source>
        <dbReference type="PROSITE" id="PS51686"/>
    </source>
</evidence>
<dbReference type="InterPro" id="IPR054728">
    <property type="entry name" value="RsmB-like_ferredoxin"/>
</dbReference>
<dbReference type="SUPFAM" id="SSF48013">
    <property type="entry name" value="NusB-like"/>
    <property type="match status" value="1"/>
</dbReference>
<dbReference type="Pfam" id="PF22458">
    <property type="entry name" value="RsmF-B_ferredox"/>
    <property type="match status" value="1"/>
</dbReference>
<keyword evidence="8 13" id="KW-0949">S-adenosyl-L-methionine</keyword>
<feature type="binding site" evidence="13">
    <location>
        <position position="332"/>
    </location>
    <ligand>
        <name>S-adenosyl-L-methionine</name>
        <dbReference type="ChEBI" id="CHEBI:59789"/>
    </ligand>
</feature>
<comment type="similarity">
    <text evidence="13">Belongs to the class I-like SAM-binding methyltransferase superfamily. RsmB/NOP family.</text>
</comment>
<gene>
    <name evidence="15" type="primary">rsmB</name>
    <name evidence="15" type="ORF">H9763_04010</name>
</gene>
<reference evidence="15" key="1">
    <citation type="journal article" date="2021" name="PeerJ">
        <title>Extensive microbial diversity within the chicken gut microbiome revealed by metagenomics and culture.</title>
        <authorList>
            <person name="Gilroy R."/>
            <person name="Ravi A."/>
            <person name="Getino M."/>
            <person name="Pursley I."/>
            <person name="Horton D.L."/>
            <person name="Alikhan N.F."/>
            <person name="Baker D."/>
            <person name="Gharbi K."/>
            <person name="Hall N."/>
            <person name="Watson M."/>
            <person name="Adriaenssens E.M."/>
            <person name="Foster-Nyarko E."/>
            <person name="Jarju S."/>
            <person name="Secka A."/>
            <person name="Antonio M."/>
            <person name="Oren A."/>
            <person name="Chaudhuri R.R."/>
            <person name="La Ragione R."/>
            <person name="Hildebrand F."/>
            <person name="Pallen M.J."/>
        </authorList>
    </citation>
    <scope>NUCLEOTIDE SEQUENCE</scope>
    <source>
        <strain evidence="15">USAMLcec3-2134</strain>
    </source>
</reference>
<dbReference type="Gene3D" id="1.10.940.10">
    <property type="entry name" value="NusB-like"/>
    <property type="match status" value="1"/>
</dbReference>
<keyword evidence="7 13" id="KW-0808">Transferase</keyword>
<keyword evidence="9 13" id="KW-0694">RNA-binding</keyword>
<keyword evidence="6 13" id="KW-0489">Methyltransferase</keyword>
<evidence type="ECO:0000256" key="8">
    <source>
        <dbReference type="ARBA" id="ARBA00022691"/>
    </source>
</evidence>
<comment type="caution">
    <text evidence="15">The sequence shown here is derived from an EMBL/GenBank/DDBJ whole genome shotgun (WGS) entry which is preliminary data.</text>
</comment>
<dbReference type="Gene3D" id="3.30.70.1170">
    <property type="entry name" value="Sun protein, domain 3"/>
    <property type="match status" value="1"/>
</dbReference>
<feature type="binding site" evidence="13">
    <location>
        <position position="314"/>
    </location>
    <ligand>
        <name>S-adenosyl-L-methionine</name>
        <dbReference type="ChEBI" id="CHEBI:59789"/>
    </ligand>
</feature>
<evidence type="ECO:0000256" key="9">
    <source>
        <dbReference type="ARBA" id="ARBA00022884"/>
    </source>
</evidence>
<dbReference type="GO" id="GO:0006355">
    <property type="term" value="P:regulation of DNA-templated transcription"/>
    <property type="evidence" value="ECO:0007669"/>
    <property type="project" value="InterPro"/>
</dbReference>
<dbReference type="Pfam" id="PF01029">
    <property type="entry name" value="NusB"/>
    <property type="match status" value="1"/>
</dbReference>
<dbReference type="EMBL" id="DWXE01000012">
    <property type="protein sequence ID" value="HJB90619.1"/>
    <property type="molecule type" value="Genomic_DNA"/>
</dbReference>
<dbReference type="GO" id="GO:0003723">
    <property type="term" value="F:RNA binding"/>
    <property type="evidence" value="ECO:0007669"/>
    <property type="project" value="UniProtKB-UniRule"/>
</dbReference>
<evidence type="ECO:0000256" key="13">
    <source>
        <dbReference type="PROSITE-ProRule" id="PRU01023"/>
    </source>
</evidence>
<evidence type="ECO:0000256" key="5">
    <source>
        <dbReference type="ARBA" id="ARBA00022552"/>
    </source>
</evidence>
<dbReference type="InterPro" id="IPR029063">
    <property type="entry name" value="SAM-dependent_MTases_sf"/>
</dbReference>
<dbReference type="InterPro" id="IPR001678">
    <property type="entry name" value="MeTrfase_RsmB-F_NOP2_dom"/>
</dbReference>
<feature type="binding site" evidence="13">
    <location>
        <position position="287"/>
    </location>
    <ligand>
        <name>S-adenosyl-L-methionine</name>
        <dbReference type="ChEBI" id="CHEBI:59789"/>
    </ligand>
</feature>
<dbReference type="InterPro" id="IPR049560">
    <property type="entry name" value="MeTrfase_RsmB-F_NOP2_cat"/>
</dbReference>
<proteinExistence type="inferred from homology"/>
<organism evidence="15 16">
    <name type="scientific">Candidatus Eisenbergiella merdigallinarum</name>
    <dbReference type="NCBI Taxonomy" id="2838552"/>
    <lineage>
        <taxon>Bacteria</taxon>
        <taxon>Bacillati</taxon>
        <taxon>Bacillota</taxon>
        <taxon>Clostridia</taxon>
        <taxon>Lachnospirales</taxon>
        <taxon>Lachnospiraceae</taxon>
        <taxon>Eisenbergiella</taxon>
    </lineage>
</organism>
<accession>A0A9D2SCD6</accession>
<dbReference type="InterPro" id="IPR023267">
    <property type="entry name" value="RCMT"/>
</dbReference>
<feature type="domain" description="SAM-dependent MTase RsmB/NOP-type" evidence="14">
    <location>
        <begin position="173"/>
        <end position="448"/>
    </location>
</feature>
<dbReference type="GO" id="GO:0005737">
    <property type="term" value="C:cytoplasm"/>
    <property type="evidence" value="ECO:0007669"/>
    <property type="project" value="UniProtKB-SubCell"/>
</dbReference>
<evidence type="ECO:0000256" key="10">
    <source>
        <dbReference type="ARBA" id="ARBA00030399"/>
    </source>
</evidence>
<feature type="binding site" evidence="13">
    <location>
        <begin position="263"/>
        <end position="269"/>
    </location>
    <ligand>
        <name>S-adenosyl-L-methionine</name>
        <dbReference type="ChEBI" id="CHEBI:59789"/>
    </ligand>
</feature>
<name>A0A9D2SCD6_9FIRM</name>
<dbReference type="EC" id="2.1.1.176" evidence="3"/>
<dbReference type="SUPFAM" id="SSF53335">
    <property type="entry name" value="S-adenosyl-L-methionine-dependent methyltransferases"/>
    <property type="match status" value="1"/>
</dbReference>
<dbReference type="PANTHER" id="PTHR22807">
    <property type="entry name" value="NOP2 YEAST -RELATED NOL1/NOP2/FMU SUN DOMAIN-CONTAINING"/>
    <property type="match status" value="1"/>
</dbReference>
<dbReference type="PANTHER" id="PTHR22807:SF53">
    <property type="entry name" value="RIBOSOMAL RNA SMALL SUBUNIT METHYLTRANSFERASE B-RELATED"/>
    <property type="match status" value="1"/>
</dbReference>
<comment type="function">
    <text evidence="1">Specifically methylates the cytosine at position 967 (m5C967) of 16S rRNA.</text>
</comment>
<dbReference type="PROSITE" id="PS51686">
    <property type="entry name" value="SAM_MT_RSMB_NOP"/>
    <property type="match status" value="1"/>
</dbReference>